<protein>
    <submittedName>
        <fullName evidence="2">Uncharacterized protein</fullName>
    </submittedName>
</protein>
<gene>
    <name evidence="2" type="ORF">TNIN_60361</name>
</gene>
<name>A0A8X6XJY7_9ARAC</name>
<reference evidence="2" key="1">
    <citation type="submission" date="2020-08" db="EMBL/GenBank/DDBJ databases">
        <title>Multicomponent nature underlies the extraordinary mechanical properties of spider dragline silk.</title>
        <authorList>
            <person name="Kono N."/>
            <person name="Nakamura H."/>
            <person name="Mori M."/>
            <person name="Yoshida Y."/>
            <person name="Ohtoshi R."/>
            <person name="Malay A.D."/>
            <person name="Moran D.A.P."/>
            <person name="Tomita M."/>
            <person name="Numata K."/>
            <person name="Arakawa K."/>
        </authorList>
    </citation>
    <scope>NUCLEOTIDE SEQUENCE</scope>
</reference>
<dbReference type="Proteomes" id="UP000886998">
    <property type="component" value="Unassembled WGS sequence"/>
</dbReference>
<evidence type="ECO:0000313" key="2">
    <source>
        <dbReference type="EMBL" id="GFY55297.1"/>
    </source>
</evidence>
<keyword evidence="3" id="KW-1185">Reference proteome</keyword>
<dbReference type="AlphaFoldDB" id="A0A8X6XJY7"/>
<proteinExistence type="predicted"/>
<accession>A0A8X6XJY7</accession>
<organism evidence="2 3">
    <name type="scientific">Trichonephila inaurata madagascariensis</name>
    <dbReference type="NCBI Taxonomy" id="2747483"/>
    <lineage>
        <taxon>Eukaryota</taxon>
        <taxon>Metazoa</taxon>
        <taxon>Ecdysozoa</taxon>
        <taxon>Arthropoda</taxon>
        <taxon>Chelicerata</taxon>
        <taxon>Arachnida</taxon>
        <taxon>Araneae</taxon>
        <taxon>Araneomorphae</taxon>
        <taxon>Entelegynae</taxon>
        <taxon>Araneoidea</taxon>
        <taxon>Nephilidae</taxon>
        <taxon>Trichonephila</taxon>
        <taxon>Trichonephila inaurata</taxon>
    </lineage>
</organism>
<evidence type="ECO:0000256" key="1">
    <source>
        <dbReference type="SAM" id="MobiDB-lite"/>
    </source>
</evidence>
<comment type="caution">
    <text evidence="2">The sequence shown here is derived from an EMBL/GenBank/DDBJ whole genome shotgun (WGS) entry which is preliminary data.</text>
</comment>
<sequence>MQLDKAYRLQKPTPSELKRETMKPPKRLLQKQNFKRPAIDSSASSILRRKASKPVAHPIAPVHHLKFSMV</sequence>
<feature type="region of interest" description="Disordered" evidence="1">
    <location>
        <begin position="1"/>
        <end position="53"/>
    </location>
</feature>
<evidence type="ECO:0000313" key="3">
    <source>
        <dbReference type="Proteomes" id="UP000886998"/>
    </source>
</evidence>
<dbReference type="EMBL" id="BMAV01010299">
    <property type="protein sequence ID" value="GFY55297.1"/>
    <property type="molecule type" value="Genomic_DNA"/>
</dbReference>